<dbReference type="GO" id="GO:0000166">
    <property type="term" value="F:nucleotide binding"/>
    <property type="evidence" value="ECO:0007669"/>
    <property type="project" value="InterPro"/>
</dbReference>
<evidence type="ECO:0000256" key="3">
    <source>
        <dbReference type="ARBA" id="ARBA00038984"/>
    </source>
</evidence>
<dbReference type="PANTHER" id="PTHR22604">
    <property type="entry name" value="OXIDOREDUCTASES"/>
    <property type="match status" value="1"/>
</dbReference>
<dbReference type="InterPro" id="IPR050984">
    <property type="entry name" value="Gfo/Idh/MocA_domain"/>
</dbReference>
<evidence type="ECO:0000256" key="1">
    <source>
        <dbReference type="ARBA" id="ARBA00010928"/>
    </source>
</evidence>
<name>A0A0B7KC84_BIOOC</name>
<accession>A0A0B7KC84</accession>
<dbReference type="GO" id="GO:0047837">
    <property type="term" value="F:D-xylose 1-dehydrogenase (NADP+) activity"/>
    <property type="evidence" value="ECO:0007669"/>
    <property type="project" value="UniProtKB-EC"/>
</dbReference>
<evidence type="ECO:0000256" key="5">
    <source>
        <dbReference type="ARBA" id="ARBA00049233"/>
    </source>
</evidence>
<feature type="domain" description="Gfo/Idh/MocA-like oxidoreductase N-terminal" evidence="6">
    <location>
        <begin position="29"/>
        <end position="133"/>
    </location>
</feature>
<gene>
    <name evidence="7" type="ORF">BN869_000011231_1</name>
</gene>
<evidence type="ECO:0000256" key="2">
    <source>
        <dbReference type="ARBA" id="ARBA00023002"/>
    </source>
</evidence>
<dbReference type="SUPFAM" id="SSF51735">
    <property type="entry name" value="NAD(P)-binding Rossmann-fold domains"/>
    <property type="match status" value="1"/>
</dbReference>
<organism evidence="7">
    <name type="scientific">Bionectria ochroleuca</name>
    <name type="common">Gliocladium roseum</name>
    <dbReference type="NCBI Taxonomy" id="29856"/>
    <lineage>
        <taxon>Eukaryota</taxon>
        <taxon>Fungi</taxon>
        <taxon>Dikarya</taxon>
        <taxon>Ascomycota</taxon>
        <taxon>Pezizomycotina</taxon>
        <taxon>Sordariomycetes</taxon>
        <taxon>Hypocreomycetidae</taxon>
        <taxon>Hypocreales</taxon>
        <taxon>Bionectriaceae</taxon>
        <taxon>Clonostachys</taxon>
    </lineage>
</organism>
<evidence type="ECO:0000259" key="6">
    <source>
        <dbReference type="Pfam" id="PF01408"/>
    </source>
</evidence>
<dbReference type="EMBL" id="CDPU01000049">
    <property type="protein sequence ID" value="CEO55173.1"/>
    <property type="molecule type" value="Genomic_DNA"/>
</dbReference>
<dbReference type="InterPro" id="IPR036291">
    <property type="entry name" value="NAD(P)-bd_dom_sf"/>
</dbReference>
<comment type="catalytic activity">
    <reaction evidence="5">
        <text>D-xylose + NADP(+) = D-xylono-1,5-lactone + NADPH + H(+)</text>
        <dbReference type="Rhea" id="RHEA:22000"/>
        <dbReference type="ChEBI" id="CHEBI:15378"/>
        <dbReference type="ChEBI" id="CHEBI:15867"/>
        <dbReference type="ChEBI" id="CHEBI:53455"/>
        <dbReference type="ChEBI" id="CHEBI:57783"/>
        <dbReference type="ChEBI" id="CHEBI:58349"/>
        <dbReference type="EC" id="1.1.1.179"/>
    </reaction>
</comment>
<comment type="similarity">
    <text evidence="1">Belongs to the Gfo/Idh/MocA family.</text>
</comment>
<dbReference type="SUPFAM" id="SSF55347">
    <property type="entry name" value="Glyceraldehyde-3-phosphate dehydrogenase-like, C-terminal domain"/>
    <property type="match status" value="1"/>
</dbReference>
<dbReference type="AlphaFoldDB" id="A0A0B7KC84"/>
<dbReference type="Gene3D" id="3.40.50.720">
    <property type="entry name" value="NAD(P)-binding Rossmann-like Domain"/>
    <property type="match status" value="1"/>
</dbReference>
<dbReference type="Pfam" id="PF01408">
    <property type="entry name" value="GFO_IDH_MocA"/>
    <property type="match status" value="1"/>
</dbReference>
<protein>
    <recommendedName>
        <fullName evidence="3">D-xylose 1-dehydrogenase (NADP(+), D-xylono-1,5-lactone-forming)</fullName>
        <ecNumber evidence="3">1.1.1.179</ecNumber>
    </recommendedName>
    <alternativeName>
        <fullName evidence="4">D-xylose-NADP dehydrogenase</fullName>
    </alternativeName>
</protein>
<dbReference type="InterPro" id="IPR000683">
    <property type="entry name" value="Gfo/Idh/MocA-like_OxRdtase_N"/>
</dbReference>
<keyword evidence="2" id="KW-0560">Oxidoreductase</keyword>
<reference evidence="7" key="1">
    <citation type="submission" date="2015-01" db="EMBL/GenBank/DDBJ databases">
        <authorList>
            <person name="Durling Mikael"/>
        </authorList>
    </citation>
    <scope>NUCLEOTIDE SEQUENCE</scope>
</reference>
<evidence type="ECO:0000256" key="4">
    <source>
        <dbReference type="ARBA" id="ARBA00042988"/>
    </source>
</evidence>
<evidence type="ECO:0000313" key="7">
    <source>
        <dbReference type="EMBL" id="CEO55173.1"/>
    </source>
</evidence>
<dbReference type="Gene3D" id="3.30.360.10">
    <property type="entry name" value="Dihydrodipicolinate Reductase, domain 2"/>
    <property type="match status" value="1"/>
</dbReference>
<dbReference type="EC" id="1.1.1.179" evidence="3"/>
<proteinExistence type="inferred from homology"/>
<sequence>MSQLVGLLRRNYRATVSPPVATKSDQALHFGILGAANVAPYAFISPAKSHPEVVIQAVAARDRAKATAYAAKHGIHEVKNSYQAILDDPKIDCVYIPLPNGLHYEWAIKALQAGKHVLVEKPSVSNSKEAELLFNSPLLKEPNSPVILEAFHYRFQPHWQLFLTLLDQPNIESAYTCGFVPSIIFAKDDIRFQFSLAGGAVMDFGAYGISALRQTFGVEPEECIEADFKIMPGTEGKIEQSWNAKWRMANGGTAISEGSLQAKLTQFGAPRVDVTHRQTKVEEEGLPSGQEKWVTRKVVLFNFMVGIIWHRIDIEDSFELRESETGKVVKKWTEKTSRKAYTFKEAGLDGPGEDWWISYRHQLEQFVNRVKGRETRTWITGEDSIAQMRMIDMAYEKGGLPIRPSRQAVDGK</sequence>
<dbReference type="PANTHER" id="PTHR22604:SF105">
    <property type="entry name" value="TRANS-1,2-DIHYDROBENZENE-1,2-DIOL DEHYDROGENASE"/>
    <property type="match status" value="1"/>
</dbReference>